<dbReference type="GO" id="GO:0005524">
    <property type="term" value="F:ATP binding"/>
    <property type="evidence" value="ECO:0007669"/>
    <property type="project" value="UniProtKB-UniRule"/>
</dbReference>
<dbReference type="Pfam" id="PF01713">
    <property type="entry name" value="Smr"/>
    <property type="match status" value="1"/>
</dbReference>
<reference evidence="11" key="1">
    <citation type="submission" date="2016-10" db="EMBL/GenBank/DDBJ databases">
        <authorList>
            <person name="Varghese N."/>
            <person name="Submissions S."/>
        </authorList>
    </citation>
    <scope>NUCLEOTIDE SEQUENCE [LARGE SCALE GENOMIC DNA]</scope>
    <source>
        <strain evidence="11">DSM 5918</strain>
    </source>
</reference>
<keyword evidence="6 7" id="KW-0238">DNA-binding</keyword>
<evidence type="ECO:0000259" key="9">
    <source>
        <dbReference type="PROSITE" id="PS50828"/>
    </source>
</evidence>
<dbReference type="EC" id="3.6.4.-" evidence="7"/>
<dbReference type="InterPro" id="IPR027417">
    <property type="entry name" value="P-loop_NTPase"/>
</dbReference>
<dbReference type="InterPro" id="IPR036063">
    <property type="entry name" value="Smr_dom_sf"/>
</dbReference>
<dbReference type="InterPro" id="IPR002625">
    <property type="entry name" value="Smr_dom"/>
</dbReference>
<dbReference type="InterPro" id="IPR000432">
    <property type="entry name" value="DNA_mismatch_repair_MutS_C"/>
</dbReference>
<dbReference type="GO" id="GO:0043023">
    <property type="term" value="F:ribosomal large subunit binding"/>
    <property type="evidence" value="ECO:0007669"/>
    <property type="project" value="UniProtKB-UniRule"/>
</dbReference>
<dbReference type="SMART" id="SM00534">
    <property type="entry name" value="MUTSac"/>
    <property type="match status" value="1"/>
</dbReference>
<dbReference type="Proteomes" id="UP000198635">
    <property type="component" value="Unassembled WGS sequence"/>
</dbReference>
<dbReference type="SUPFAM" id="SSF48334">
    <property type="entry name" value="DNA repair protein MutS, domain III"/>
    <property type="match status" value="1"/>
</dbReference>
<dbReference type="AlphaFoldDB" id="A0A1I3U9G6"/>
<evidence type="ECO:0000256" key="6">
    <source>
        <dbReference type="ARBA" id="ARBA00023125"/>
    </source>
</evidence>
<feature type="coiled-coil region" evidence="8">
    <location>
        <begin position="228"/>
        <end position="255"/>
    </location>
</feature>
<dbReference type="GO" id="GO:0016887">
    <property type="term" value="F:ATP hydrolysis activity"/>
    <property type="evidence" value="ECO:0007669"/>
    <property type="project" value="InterPro"/>
</dbReference>
<dbReference type="PANTHER" id="PTHR48466">
    <property type="entry name" value="OS10G0509000 PROTEIN-RELATED"/>
    <property type="match status" value="1"/>
</dbReference>
<dbReference type="GO" id="GO:0019843">
    <property type="term" value="F:rRNA binding"/>
    <property type="evidence" value="ECO:0007669"/>
    <property type="project" value="UniProtKB-UniRule"/>
</dbReference>
<dbReference type="GO" id="GO:0006298">
    <property type="term" value="P:mismatch repair"/>
    <property type="evidence" value="ECO:0007669"/>
    <property type="project" value="InterPro"/>
</dbReference>
<organism evidence="10 11">
    <name type="scientific">Desulfomicrobium apsheronum</name>
    <dbReference type="NCBI Taxonomy" id="52560"/>
    <lineage>
        <taxon>Bacteria</taxon>
        <taxon>Pseudomonadati</taxon>
        <taxon>Thermodesulfobacteriota</taxon>
        <taxon>Desulfovibrionia</taxon>
        <taxon>Desulfovibrionales</taxon>
        <taxon>Desulfomicrobiaceae</taxon>
        <taxon>Desulfomicrobium</taxon>
    </lineage>
</organism>
<comment type="subunit">
    <text evidence="7">Homodimer. Binds to stalled ribosomes, contacting rRNA.</text>
</comment>
<dbReference type="SMART" id="SM00463">
    <property type="entry name" value="SMR"/>
    <property type="match status" value="1"/>
</dbReference>
<evidence type="ECO:0000256" key="2">
    <source>
        <dbReference type="ARBA" id="ARBA00022741"/>
    </source>
</evidence>
<comment type="function">
    <text evidence="7">Endonuclease that is involved in the suppression of homologous recombination and thus may have a key role in the control of bacterial genetic diversity.</text>
</comment>
<name>A0A1I3U9G6_9BACT</name>
<evidence type="ECO:0000256" key="3">
    <source>
        <dbReference type="ARBA" id="ARBA00022801"/>
    </source>
</evidence>
<comment type="similarity">
    <text evidence="7">Belongs to the DNA mismatch repair MutS family. MutS2 subfamily.</text>
</comment>
<sequence>MDSRTLQLLEYPKVLQHLSHFAVSEAGRDACLSLLPETDPLRIAERSALVREAIHFCASKDVRLAAFPDVAGVFTYLKNPLAFLDVDGLIGLWEMLKVAASLVERLGAANADRYPGLAALAAGLTLPPKTWSGLSRCLSPDGTIRDEASPELYSVRQEIRRVHQMCTRKVQDFFQNKDLQFILQDEFLTISSDRYVLALKNNFKGRLKGIVHDYSQTGETCYFEPLFLVELNNDLQEYKQEERAEEQKVLRFLSELVRMEQVAIERTFDELIRFDQLLAICHFARHTDGHVVDIAPDAPLALAQARHPLLVFGQDNVVPVDLELHEGQRVLIITGGNAGGKTVCLKTLGLLGLMAHAGLPVTAAEGSTLPLWNNFVVSMGDEQSIEQSLSTFTAQIRHFSEVWPRIDERTLVILDEFGVGTDPSQGAALAQAVVDGLLERGAWVGAATHFPALKAYGLSKDGVRAASVIFSPDTRKPLFKLGYDQVGASRALDVAREQGLPESILARAQDYLYLDAGDAEEIFERLNRLAADKEEELDKARVRTRELELKFARKLEKLDQERGRMQKELREASQEIMRQWREGRLGRKEAMKEVARLRDSVAQTPQTDETVEKLSIQAIAQGQVLLYLPWNKTGLVREIDGKKERVRLDVGGVSLWVGLSDVRISAKDKSDGGKVVLRSAPAPVTPLRLDLRGMRADEAESELSRFLDKALLAGRTEVEIIHGMGTGAMRRVVHEHLKRSRAVGDFRLGNADEGGDGVTKVALAD</sequence>
<dbReference type="PROSITE" id="PS50828">
    <property type="entry name" value="SMR"/>
    <property type="match status" value="1"/>
</dbReference>
<evidence type="ECO:0000256" key="4">
    <source>
        <dbReference type="ARBA" id="ARBA00022840"/>
    </source>
</evidence>
<comment type="function">
    <text evidence="7">Acts as a ribosome collision sensor, splitting the ribosome into its 2 subunits. Detects stalled/collided 70S ribosomes which it binds and splits by an ATP-hydrolysis driven conformational change. Acts upstream of the ribosome quality control system (RQC), a ribosome-associated complex that mediates the extraction of incompletely synthesized nascent chains from stalled ribosomes and their subsequent degradation. Probably generates substrates for RQC.</text>
</comment>
<dbReference type="SUPFAM" id="SSF160443">
    <property type="entry name" value="SMR domain-like"/>
    <property type="match status" value="1"/>
</dbReference>
<evidence type="ECO:0000313" key="11">
    <source>
        <dbReference type="Proteomes" id="UP000198635"/>
    </source>
</evidence>
<dbReference type="GO" id="GO:0140664">
    <property type="term" value="F:ATP-dependent DNA damage sensor activity"/>
    <property type="evidence" value="ECO:0007669"/>
    <property type="project" value="InterPro"/>
</dbReference>
<keyword evidence="3 7" id="KW-0378">Hydrolase</keyword>
<dbReference type="Gene3D" id="3.30.1370.110">
    <property type="match status" value="1"/>
</dbReference>
<dbReference type="Pfam" id="PF00488">
    <property type="entry name" value="MutS_V"/>
    <property type="match status" value="1"/>
</dbReference>
<dbReference type="RefSeq" id="WP_092374287.1">
    <property type="nucleotide sequence ID" value="NZ_FORX01000007.1"/>
</dbReference>
<keyword evidence="11" id="KW-1185">Reference proteome</keyword>
<dbReference type="SUPFAM" id="SSF52540">
    <property type="entry name" value="P-loop containing nucleoside triphosphate hydrolases"/>
    <property type="match status" value="1"/>
</dbReference>
<keyword evidence="5 7" id="KW-0694">RNA-binding</keyword>
<proteinExistence type="inferred from homology"/>
<dbReference type="EC" id="3.1.-.-" evidence="7"/>
<dbReference type="OrthoDB" id="9808166at2"/>
<dbReference type="GO" id="GO:0030983">
    <property type="term" value="F:mismatched DNA binding"/>
    <property type="evidence" value="ECO:0007669"/>
    <property type="project" value="InterPro"/>
</dbReference>
<dbReference type="GO" id="GO:0004519">
    <property type="term" value="F:endonuclease activity"/>
    <property type="evidence" value="ECO:0007669"/>
    <property type="project" value="UniProtKB-UniRule"/>
</dbReference>
<dbReference type="InterPro" id="IPR045076">
    <property type="entry name" value="MutS"/>
</dbReference>
<keyword evidence="1 7" id="KW-0699">rRNA-binding</keyword>
<gene>
    <name evidence="7" type="primary">mutS2</name>
    <name evidence="7" type="synonym">rqcU</name>
    <name evidence="10" type="ORF">SAMN04488082_10770</name>
</gene>
<dbReference type="PIRSF" id="PIRSF005814">
    <property type="entry name" value="MutS_YshD"/>
    <property type="match status" value="1"/>
</dbReference>
<dbReference type="Gene3D" id="3.40.50.300">
    <property type="entry name" value="P-loop containing nucleotide triphosphate hydrolases"/>
    <property type="match status" value="1"/>
</dbReference>
<keyword evidence="7" id="KW-0255">Endonuclease</keyword>
<dbReference type="InterPro" id="IPR036187">
    <property type="entry name" value="DNA_mismatch_repair_MutS_sf"/>
</dbReference>
<dbReference type="GO" id="GO:0045910">
    <property type="term" value="P:negative regulation of DNA recombination"/>
    <property type="evidence" value="ECO:0007669"/>
    <property type="project" value="InterPro"/>
</dbReference>
<keyword evidence="4 7" id="KW-0067">ATP-binding</keyword>
<keyword evidence="7" id="KW-0540">Nuclease</keyword>
<evidence type="ECO:0000256" key="8">
    <source>
        <dbReference type="SAM" id="Coils"/>
    </source>
</evidence>
<feature type="coiled-coil region" evidence="8">
    <location>
        <begin position="516"/>
        <end position="575"/>
    </location>
</feature>
<accession>A0A1I3U9G6</accession>
<dbReference type="STRING" id="52560.SAMN04488082_10770"/>
<evidence type="ECO:0000313" key="10">
    <source>
        <dbReference type="EMBL" id="SFJ79363.1"/>
    </source>
</evidence>
<dbReference type="EMBL" id="FORX01000007">
    <property type="protein sequence ID" value="SFJ79363.1"/>
    <property type="molecule type" value="Genomic_DNA"/>
</dbReference>
<evidence type="ECO:0000256" key="5">
    <source>
        <dbReference type="ARBA" id="ARBA00022884"/>
    </source>
</evidence>
<dbReference type="PANTHER" id="PTHR48466:SF2">
    <property type="entry name" value="OS10G0509000 PROTEIN"/>
    <property type="match status" value="1"/>
</dbReference>
<dbReference type="InterPro" id="IPR007696">
    <property type="entry name" value="DNA_mismatch_repair_MutS_core"/>
</dbReference>
<evidence type="ECO:0000256" key="7">
    <source>
        <dbReference type="HAMAP-Rule" id="MF_00092"/>
    </source>
</evidence>
<protein>
    <recommendedName>
        <fullName evidence="7">Endonuclease MutS2</fullName>
        <ecNumber evidence="7">3.1.-.-</ecNumber>
    </recommendedName>
    <alternativeName>
        <fullName evidence="7">Ribosome-associated protein quality control-upstream factor</fullName>
        <shortName evidence="7">RQC-upstream factor</shortName>
        <shortName evidence="7">RqcU</shortName>
        <ecNumber evidence="7">3.6.4.-</ecNumber>
    </alternativeName>
</protein>
<dbReference type="NCBIfam" id="TIGR01069">
    <property type="entry name" value="mutS2"/>
    <property type="match status" value="1"/>
</dbReference>
<keyword evidence="2 7" id="KW-0547">Nucleotide-binding</keyword>
<dbReference type="SMART" id="SM00533">
    <property type="entry name" value="MUTSd"/>
    <property type="match status" value="1"/>
</dbReference>
<feature type="binding site" evidence="7">
    <location>
        <begin position="335"/>
        <end position="342"/>
    </location>
    <ligand>
        <name>ATP</name>
        <dbReference type="ChEBI" id="CHEBI:30616"/>
    </ligand>
</feature>
<evidence type="ECO:0000256" key="1">
    <source>
        <dbReference type="ARBA" id="ARBA00022730"/>
    </source>
</evidence>
<keyword evidence="8" id="KW-0175">Coiled coil</keyword>
<dbReference type="HAMAP" id="MF_00092">
    <property type="entry name" value="MutS2"/>
    <property type="match status" value="1"/>
</dbReference>
<dbReference type="InterPro" id="IPR005747">
    <property type="entry name" value="MutS2"/>
</dbReference>
<feature type="domain" description="Smr" evidence="9">
    <location>
        <begin position="689"/>
        <end position="764"/>
    </location>
</feature>
<dbReference type="GO" id="GO:0072344">
    <property type="term" value="P:rescue of stalled ribosome"/>
    <property type="evidence" value="ECO:0007669"/>
    <property type="project" value="UniProtKB-UniRule"/>
</dbReference>